<feature type="compositionally biased region" description="Low complexity" evidence="1">
    <location>
        <begin position="57"/>
        <end position="76"/>
    </location>
</feature>
<evidence type="ECO:0000256" key="1">
    <source>
        <dbReference type="SAM" id="MobiDB-lite"/>
    </source>
</evidence>
<accession>A0A8T3VLM6</accession>
<dbReference type="AlphaFoldDB" id="A0A8T3VLM6"/>
<dbReference type="EMBL" id="SUTE01000059">
    <property type="protein sequence ID" value="MBE6505580.1"/>
    <property type="molecule type" value="Genomic_DNA"/>
</dbReference>
<evidence type="ECO:0000313" key="3">
    <source>
        <dbReference type="Proteomes" id="UP000762703"/>
    </source>
</evidence>
<protein>
    <submittedName>
        <fullName evidence="2">Uncharacterized protein</fullName>
    </submittedName>
</protein>
<proteinExistence type="predicted"/>
<dbReference type="Proteomes" id="UP000762703">
    <property type="component" value="Unassembled WGS sequence"/>
</dbReference>
<comment type="caution">
    <text evidence="2">The sequence shown here is derived from an EMBL/GenBank/DDBJ whole genome shotgun (WGS) entry which is preliminary data.</text>
</comment>
<feature type="region of interest" description="Disordered" evidence="1">
    <location>
        <begin position="57"/>
        <end position="112"/>
    </location>
</feature>
<name>A0A8T3VLM6_9EURY</name>
<dbReference type="RefSeq" id="WP_303737225.1">
    <property type="nucleotide sequence ID" value="NZ_SUTE01000059.1"/>
</dbReference>
<evidence type="ECO:0000313" key="2">
    <source>
        <dbReference type="EMBL" id="MBE6505580.1"/>
    </source>
</evidence>
<reference evidence="2" key="1">
    <citation type="submission" date="2019-04" db="EMBL/GenBank/DDBJ databases">
        <title>Evolution of Biomass-Degrading Anaerobic Consortia Revealed by Metagenomics.</title>
        <authorList>
            <person name="Peng X."/>
        </authorList>
    </citation>
    <scope>NUCLEOTIDE SEQUENCE</scope>
    <source>
        <strain evidence="2">SIG12</strain>
    </source>
</reference>
<gene>
    <name evidence="2" type="ORF">E7Z73_07575</name>
</gene>
<organism evidence="2 3">
    <name type="scientific">Methanobrevibacter millerae</name>
    <dbReference type="NCBI Taxonomy" id="230361"/>
    <lineage>
        <taxon>Archaea</taxon>
        <taxon>Methanobacteriati</taxon>
        <taxon>Methanobacteriota</taxon>
        <taxon>Methanomada group</taxon>
        <taxon>Methanobacteria</taxon>
        <taxon>Methanobacteriales</taxon>
        <taxon>Methanobacteriaceae</taxon>
        <taxon>Methanobrevibacter</taxon>
    </lineage>
</organism>
<sequence length="112" mass="11819">MASRSAVVLVILLVSVIAFCFAGAFAAMTGTYHLNFNFGNHTNDTGFFGNLTDFNSNKDSSSSSSSVQTYSDSGSSNVETKEDTTPSSDTTPDPTPTPDHSPTPTNRTAKKV</sequence>